<dbReference type="EMBL" id="PKHU01000002">
    <property type="protein sequence ID" value="PKZ29754.1"/>
    <property type="molecule type" value="Genomic_DNA"/>
</dbReference>
<proteinExistence type="predicted"/>
<protein>
    <submittedName>
        <fullName evidence="1">YkgJ family cysteine cluster protein</fullName>
    </submittedName>
</protein>
<name>A0A2I1NBI7_9BACT</name>
<dbReference type="PANTHER" id="PTHR35866">
    <property type="entry name" value="PUTATIVE-RELATED"/>
    <property type="match status" value="1"/>
</dbReference>
<dbReference type="RefSeq" id="WP_016647204.1">
    <property type="nucleotide sequence ID" value="NZ_CAKZWX010000027.1"/>
</dbReference>
<accession>A0A2I1NBI7</accession>
<evidence type="ECO:0000313" key="1">
    <source>
        <dbReference type="EMBL" id="PKZ29754.1"/>
    </source>
</evidence>
<evidence type="ECO:0000313" key="2">
    <source>
        <dbReference type="Proteomes" id="UP000234639"/>
    </source>
</evidence>
<dbReference type="InterPro" id="IPR005358">
    <property type="entry name" value="Puta_zinc/iron-chelating_dom"/>
</dbReference>
<dbReference type="Pfam" id="PF03692">
    <property type="entry name" value="CxxCxxCC"/>
    <property type="match status" value="1"/>
</dbReference>
<reference evidence="1 2" key="1">
    <citation type="submission" date="2017-12" db="EMBL/GenBank/DDBJ databases">
        <title>Phylogenetic diversity of female urinary microbiome.</title>
        <authorList>
            <person name="Thomas-White K."/>
            <person name="Wolfe A.J."/>
        </authorList>
    </citation>
    <scope>NUCLEOTIDE SEQUENCE [LARGE SCALE GENOMIC DNA]</scope>
    <source>
        <strain evidence="1 2">UMB0112</strain>
    </source>
</reference>
<dbReference type="Proteomes" id="UP000234639">
    <property type="component" value="Unassembled WGS sequence"/>
</dbReference>
<dbReference type="PANTHER" id="PTHR35866:SF1">
    <property type="entry name" value="YKGJ FAMILY CYSTEINE CLUSTER PROTEIN"/>
    <property type="match status" value="1"/>
</dbReference>
<gene>
    <name evidence="1" type="ORF">CYJ41_02360</name>
</gene>
<dbReference type="AlphaFoldDB" id="A0A2I1NBI7"/>
<sequence>MIKKDGFNYCFDEKKCEICKGKCCTGESGYIWIDESEIKALAKYLNLSFDEFKFKYLEKFGVRYSIKESVYKNGYKCAFFDEKNLNCSIYEYRPKQCRTFPFWEYFKKNYNELEKECIGVKQL</sequence>
<comment type="caution">
    <text evidence="1">The sequence shown here is derived from an EMBL/GenBank/DDBJ whole genome shotgun (WGS) entry which is preliminary data.</text>
</comment>
<organism evidence="1 2">
    <name type="scientific">Campylobacter ureolyticus</name>
    <dbReference type="NCBI Taxonomy" id="827"/>
    <lineage>
        <taxon>Bacteria</taxon>
        <taxon>Pseudomonadati</taxon>
        <taxon>Campylobacterota</taxon>
        <taxon>Epsilonproteobacteria</taxon>
        <taxon>Campylobacterales</taxon>
        <taxon>Campylobacteraceae</taxon>
        <taxon>Campylobacter</taxon>
    </lineage>
</organism>